<dbReference type="OrthoDB" id="3788773at2759"/>
<evidence type="ECO:0000313" key="4">
    <source>
        <dbReference type="Proteomes" id="UP000799423"/>
    </source>
</evidence>
<feature type="transmembrane region" description="Helical" evidence="1">
    <location>
        <begin position="147"/>
        <end position="168"/>
    </location>
</feature>
<accession>A0A6A7BFQ5</accession>
<evidence type="ECO:0000256" key="2">
    <source>
        <dbReference type="SAM" id="SignalP"/>
    </source>
</evidence>
<evidence type="ECO:0000313" key="3">
    <source>
        <dbReference type="EMBL" id="KAF2854183.1"/>
    </source>
</evidence>
<gene>
    <name evidence="3" type="ORF">T440DRAFT_496350</name>
</gene>
<dbReference type="EMBL" id="MU006293">
    <property type="protein sequence ID" value="KAF2854183.1"/>
    <property type="molecule type" value="Genomic_DNA"/>
</dbReference>
<keyword evidence="1" id="KW-0472">Membrane</keyword>
<reference evidence="3" key="1">
    <citation type="submission" date="2020-01" db="EMBL/GenBank/DDBJ databases">
        <authorList>
            <consortium name="DOE Joint Genome Institute"/>
            <person name="Haridas S."/>
            <person name="Albert R."/>
            <person name="Binder M."/>
            <person name="Bloem J."/>
            <person name="Labutti K."/>
            <person name="Salamov A."/>
            <person name="Andreopoulos B."/>
            <person name="Baker S.E."/>
            <person name="Barry K."/>
            <person name="Bills G."/>
            <person name="Bluhm B.H."/>
            <person name="Cannon C."/>
            <person name="Castanera R."/>
            <person name="Culley D.E."/>
            <person name="Daum C."/>
            <person name="Ezra D."/>
            <person name="Gonzalez J.B."/>
            <person name="Henrissat B."/>
            <person name="Kuo A."/>
            <person name="Liang C."/>
            <person name="Lipzen A."/>
            <person name="Lutzoni F."/>
            <person name="Magnuson J."/>
            <person name="Mondo S."/>
            <person name="Nolan M."/>
            <person name="Ohm R."/>
            <person name="Pangilinan J."/>
            <person name="Park H.-J."/>
            <person name="Ramirez L."/>
            <person name="Alfaro M."/>
            <person name="Sun H."/>
            <person name="Tritt A."/>
            <person name="Yoshinaga Y."/>
            <person name="Zwiers L.-H."/>
            <person name="Turgeon B.G."/>
            <person name="Goodwin S.B."/>
            <person name="Spatafora J.W."/>
            <person name="Crous P.W."/>
            <person name="Grigoriev I.V."/>
        </authorList>
    </citation>
    <scope>NUCLEOTIDE SEQUENCE</scope>
    <source>
        <strain evidence="3">IPT5</strain>
    </source>
</reference>
<feature type="chain" id="PRO_5025417396" evidence="2">
    <location>
        <begin position="18"/>
        <end position="245"/>
    </location>
</feature>
<feature type="signal peptide" evidence="2">
    <location>
        <begin position="1"/>
        <end position="17"/>
    </location>
</feature>
<sequence>MLYTISLFLFLLPLSSADLKPSSLYKNTVQRPVGCHDRFNANSEMIVFRHPSQIMFEYAIITPYKKYYPRLLQYALRANEFQFSDWQKDQECGWQKKDNAVPPNVTSDKLVFPHGDQLPSNATIDRIHQILSSNPPAGDVYELTTLLLGYATGFMVFIVLLILLKYCIEGEECYKSPNSENRMEGAELEAFRPLDTPVRTSTGRATIPSDVSKSLYHDDRNHSVWSVNTCISELPPSYSVSRADR</sequence>
<keyword evidence="4" id="KW-1185">Reference proteome</keyword>
<protein>
    <submittedName>
        <fullName evidence="3">Uncharacterized protein</fullName>
    </submittedName>
</protein>
<keyword evidence="1" id="KW-0812">Transmembrane</keyword>
<dbReference type="Proteomes" id="UP000799423">
    <property type="component" value="Unassembled WGS sequence"/>
</dbReference>
<keyword evidence="2" id="KW-0732">Signal</keyword>
<organism evidence="3 4">
    <name type="scientific">Plenodomus tracheiphilus IPT5</name>
    <dbReference type="NCBI Taxonomy" id="1408161"/>
    <lineage>
        <taxon>Eukaryota</taxon>
        <taxon>Fungi</taxon>
        <taxon>Dikarya</taxon>
        <taxon>Ascomycota</taxon>
        <taxon>Pezizomycotina</taxon>
        <taxon>Dothideomycetes</taxon>
        <taxon>Pleosporomycetidae</taxon>
        <taxon>Pleosporales</taxon>
        <taxon>Pleosporineae</taxon>
        <taxon>Leptosphaeriaceae</taxon>
        <taxon>Plenodomus</taxon>
    </lineage>
</organism>
<keyword evidence="1" id="KW-1133">Transmembrane helix</keyword>
<evidence type="ECO:0000256" key="1">
    <source>
        <dbReference type="SAM" id="Phobius"/>
    </source>
</evidence>
<dbReference type="AlphaFoldDB" id="A0A6A7BFQ5"/>
<proteinExistence type="predicted"/>
<name>A0A6A7BFQ5_9PLEO</name>